<organism evidence="2 3">
    <name type="scientific">Leishmania martiniquensis</name>
    <dbReference type="NCBI Taxonomy" id="1580590"/>
    <lineage>
        <taxon>Eukaryota</taxon>
        <taxon>Discoba</taxon>
        <taxon>Euglenozoa</taxon>
        <taxon>Kinetoplastea</taxon>
        <taxon>Metakinetoplastina</taxon>
        <taxon>Trypanosomatida</taxon>
        <taxon>Trypanosomatidae</taxon>
        <taxon>Leishmaniinae</taxon>
        <taxon>Leishmania</taxon>
    </lineage>
</organism>
<dbReference type="GeneID" id="92511240"/>
<reference evidence="3" key="2">
    <citation type="journal article" date="2021" name="Sci. Data">
        <title>Chromosome-scale genome sequencing, assembly and annotation of six genomes from subfamily Leishmaniinae.</title>
        <authorList>
            <person name="Almutairi H."/>
            <person name="Urbaniak M.D."/>
            <person name="Bates M.D."/>
            <person name="Jariyapan N."/>
            <person name="Kwakye-Nuako G."/>
            <person name="Thomaz Soccol V."/>
            <person name="Al-Salem W.S."/>
            <person name="Dillon R.J."/>
            <person name="Bates P.A."/>
            <person name="Gatherer D."/>
        </authorList>
    </citation>
    <scope>NUCLEOTIDE SEQUENCE [LARGE SCALE GENOMIC DNA]</scope>
</reference>
<reference evidence="3" key="1">
    <citation type="journal article" date="2021" name="Microbiol. Resour. Announc.">
        <title>LGAAP: Leishmaniinae Genome Assembly and Annotation Pipeline.</title>
        <authorList>
            <person name="Almutairi H."/>
            <person name="Urbaniak M.D."/>
            <person name="Bates M.D."/>
            <person name="Jariyapan N."/>
            <person name="Kwakye-Nuako G."/>
            <person name="Thomaz-Soccol V."/>
            <person name="Al-Salem W.S."/>
            <person name="Dillon R.J."/>
            <person name="Bates P.A."/>
            <person name="Gatherer D."/>
        </authorList>
    </citation>
    <scope>NUCLEOTIDE SEQUENCE [LARGE SCALE GENOMIC DNA]</scope>
</reference>
<gene>
    <name evidence="2" type="ORF">LSCM1_01102</name>
</gene>
<name>A0A836KDL1_9TRYP</name>
<accession>A0A836KDL1</accession>
<feature type="region of interest" description="Disordered" evidence="1">
    <location>
        <begin position="484"/>
        <end position="508"/>
    </location>
</feature>
<sequence length="586" mass="64947">MQLDDWSAYRETVRYARELALLLPSSWSGLLNGDSPAAVYSSSADPSSLTPLVLVKQVEAPLLTHWMVAATSAPVAYHCGSSSNGTEEVDCAAAVVVARWTRLLGIWIALRLEHLRSRCGVELAREEAKEVERYRQYFVPLAWPILDRRMREWLTSCLFALAEKWDAWRPVGDTSCASDAAASAVCGTMASGYEKGKQECEEVCTRAMEATQRVGREYLRISWQVLHPRSIPGTVDSKLKRLYPQVSQYKDYETDSSTPLPAVVHTHCLGDLLQALTRLQLLPDRQRRDCDSAPWLTFTQNALLHIGYDLLTKVRASLIERCYYVIPAVVDYESCLLLCEAMLRKSALSKAREEELSRTQSILRLTLQSLLQSALDFYHHSIRALLVGYKEKGTRISSAGPTLRLVKVPAPANPLSALQQAAQAQRASEVTFPLEPSTDRGAADGFAAAAIMRLSEPAFAVLVEVLEPTCDLLQRYPAGENALWTRPSTGADERDESLTPHSHTTNKGRLFPYSIRQERLVSRQPQCSTSLGVRRELMSFLEAKMCSCFADAAAGSGTAARKAQRQAATDAYLTARYLSTYGPHGP</sequence>
<evidence type="ECO:0000256" key="1">
    <source>
        <dbReference type="SAM" id="MobiDB-lite"/>
    </source>
</evidence>
<evidence type="ECO:0000313" key="2">
    <source>
        <dbReference type="EMBL" id="KAG5466925.1"/>
    </source>
</evidence>
<comment type="caution">
    <text evidence="2">The sequence shown here is derived from an EMBL/GenBank/DDBJ whole genome shotgun (WGS) entry which is preliminary data.</text>
</comment>
<dbReference type="KEGG" id="lmat:92511240"/>
<keyword evidence="3" id="KW-1185">Reference proteome</keyword>
<dbReference type="AlphaFoldDB" id="A0A836KDL1"/>
<dbReference type="EMBL" id="JAFEUZ010000035">
    <property type="protein sequence ID" value="KAG5466925.1"/>
    <property type="molecule type" value="Genomic_DNA"/>
</dbReference>
<dbReference type="Proteomes" id="UP000673552">
    <property type="component" value="Unassembled WGS sequence"/>
</dbReference>
<protein>
    <submittedName>
        <fullName evidence="2">Uncharacterized protein</fullName>
    </submittedName>
</protein>
<proteinExistence type="predicted"/>
<dbReference type="RefSeq" id="XP_067174833.1">
    <property type="nucleotide sequence ID" value="XM_067318728.1"/>
</dbReference>
<evidence type="ECO:0000313" key="3">
    <source>
        <dbReference type="Proteomes" id="UP000673552"/>
    </source>
</evidence>
<dbReference type="OrthoDB" id="264572at2759"/>